<dbReference type="KEGG" id="csol:105359991"/>
<organism evidence="1 2">
    <name type="scientific">Ceratosolen solmsi marchali</name>
    <dbReference type="NCBI Taxonomy" id="326594"/>
    <lineage>
        <taxon>Eukaryota</taxon>
        <taxon>Metazoa</taxon>
        <taxon>Ecdysozoa</taxon>
        <taxon>Arthropoda</taxon>
        <taxon>Hexapoda</taxon>
        <taxon>Insecta</taxon>
        <taxon>Pterygota</taxon>
        <taxon>Neoptera</taxon>
        <taxon>Endopterygota</taxon>
        <taxon>Hymenoptera</taxon>
        <taxon>Apocrita</taxon>
        <taxon>Proctotrupomorpha</taxon>
        <taxon>Chalcidoidea</taxon>
        <taxon>Agaonidae</taxon>
        <taxon>Agaoninae</taxon>
        <taxon>Ceratosolen</taxon>
    </lineage>
</organism>
<dbReference type="Proteomes" id="UP000695007">
    <property type="component" value="Unplaced"/>
</dbReference>
<dbReference type="GO" id="GO:0036158">
    <property type="term" value="P:outer dynein arm assembly"/>
    <property type="evidence" value="ECO:0007669"/>
    <property type="project" value="TreeGrafter"/>
</dbReference>
<dbReference type="GO" id="GO:0044458">
    <property type="term" value="P:motile cilium assembly"/>
    <property type="evidence" value="ECO:0007669"/>
    <property type="project" value="TreeGrafter"/>
</dbReference>
<reference evidence="2" key="1">
    <citation type="submission" date="2025-08" db="UniProtKB">
        <authorList>
            <consortium name="RefSeq"/>
        </authorList>
    </citation>
    <scope>IDENTIFICATION</scope>
</reference>
<gene>
    <name evidence="2" type="primary">LOC105359991</name>
</gene>
<accession>A0AAJ6VMH6</accession>
<dbReference type="PANTHER" id="PTHR13244">
    <property type="entry name" value="ZINC FINGER MYND DOMAIN CONTAINING PROTEIN 10"/>
    <property type="match status" value="1"/>
</dbReference>
<dbReference type="RefSeq" id="XP_011495064.1">
    <property type="nucleotide sequence ID" value="XM_011496762.1"/>
</dbReference>
<dbReference type="AlphaFoldDB" id="A0AAJ6VMH6"/>
<dbReference type="GeneID" id="105359991"/>
<name>A0AAJ6VMH6_9HYME</name>
<sequence length="413" mass="48685">MAENILSSWEVEAFIENLQASNLENIGSKGWFEYHKKLMLLNQQSIFEISGLQEESVKEWFITFKKIPILVYEAIQIMIWKTKVFPLMIELYGEPTNTFFVFSVFYHEGISVSLLENVLYYSDSAETISDYIIDLIDYAVNYLTMLLYSDKSKASTDNSTCLDDLMDTKSKIEFDIGMRCISIIRYLAEFADNLPLCALSRMLSINDVPYLFSQLIELQPWKKRNDKGEIMIYNGKWEKLEDENMDKICNFEGQVWFGLRELLLNPKCAPYYDITEVRMSQLLKLQKYIQEHVLDQIAPLIELRRWLSYLNITSQTPNKQRPINVEMIPISNSIKEKHDKRWKRLAEHHAKTLFSKDIEHIKSMAQILSDAYDFDKLDIIDTKKCQRCKKVAKHRCSRCKESWYCGRYIRMPS</sequence>
<evidence type="ECO:0000313" key="1">
    <source>
        <dbReference type="Proteomes" id="UP000695007"/>
    </source>
</evidence>
<evidence type="ECO:0000313" key="2">
    <source>
        <dbReference type="RefSeq" id="XP_011495064.1"/>
    </source>
</evidence>
<dbReference type="GO" id="GO:0036159">
    <property type="term" value="P:inner dynein arm assembly"/>
    <property type="evidence" value="ECO:0007669"/>
    <property type="project" value="TreeGrafter"/>
</dbReference>
<dbReference type="GO" id="GO:0005737">
    <property type="term" value="C:cytoplasm"/>
    <property type="evidence" value="ECO:0007669"/>
    <property type="project" value="TreeGrafter"/>
</dbReference>
<dbReference type="CTD" id="51364"/>
<proteinExistence type="predicted"/>
<dbReference type="PANTHER" id="PTHR13244:SF7">
    <property type="entry name" value="ZINC FINGER MYND DOMAIN-CONTAINING PROTEIN 10"/>
    <property type="match status" value="1"/>
</dbReference>
<dbReference type="InterPro" id="IPR052298">
    <property type="entry name" value="ZMYND10"/>
</dbReference>
<dbReference type="GO" id="GO:0034451">
    <property type="term" value="C:centriolar satellite"/>
    <property type="evidence" value="ECO:0007669"/>
    <property type="project" value="TreeGrafter"/>
</dbReference>
<protein>
    <submittedName>
        <fullName evidence="2">Zinc finger MYND domain-containing protein 10</fullName>
    </submittedName>
</protein>
<keyword evidence="1" id="KW-1185">Reference proteome</keyword>